<sequence length="62" mass="6847">MTVYKNWERLVRATLEREQLRSAGHRPGQSASGLAGAVPPSLGRTTNIDAKMKSRMMTPMFG</sequence>
<proteinExistence type="predicted"/>
<evidence type="ECO:0000313" key="2">
    <source>
        <dbReference type="EMBL" id="KAK8926419.1"/>
    </source>
</evidence>
<feature type="region of interest" description="Disordered" evidence="1">
    <location>
        <begin position="20"/>
        <end position="62"/>
    </location>
</feature>
<comment type="caution">
    <text evidence="2">The sequence shown here is derived from an EMBL/GenBank/DDBJ whole genome shotgun (WGS) entry which is preliminary data.</text>
</comment>
<dbReference type="Proteomes" id="UP001418222">
    <property type="component" value="Unassembled WGS sequence"/>
</dbReference>
<protein>
    <submittedName>
        <fullName evidence="2">Callose synthase 10</fullName>
    </submittedName>
</protein>
<evidence type="ECO:0000256" key="1">
    <source>
        <dbReference type="SAM" id="MobiDB-lite"/>
    </source>
</evidence>
<dbReference type="AlphaFoldDB" id="A0AAP0B3U4"/>
<reference evidence="2 3" key="1">
    <citation type="journal article" date="2022" name="Nat. Plants">
        <title>Genomes of leafy and leafless Platanthera orchids illuminate the evolution of mycoheterotrophy.</title>
        <authorList>
            <person name="Li M.H."/>
            <person name="Liu K.W."/>
            <person name="Li Z."/>
            <person name="Lu H.C."/>
            <person name="Ye Q.L."/>
            <person name="Zhang D."/>
            <person name="Wang J.Y."/>
            <person name="Li Y.F."/>
            <person name="Zhong Z.M."/>
            <person name="Liu X."/>
            <person name="Yu X."/>
            <person name="Liu D.K."/>
            <person name="Tu X.D."/>
            <person name="Liu B."/>
            <person name="Hao Y."/>
            <person name="Liao X.Y."/>
            <person name="Jiang Y.T."/>
            <person name="Sun W.H."/>
            <person name="Chen J."/>
            <person name="Chen Y.Q."/>
            <person name="Ai Y."/>
            <person name="Zhai J.W."/>
            <person name="Wu S.S."/>
            <person name="Zhou Z."/>
            <person name="Hsiao Y.Y."/>
            <person name="Wu W.L."/>
            <person name="Chen Y.Y."/>
            <person name="Lin Y.F."/>
            <person name="Hsu J.L."/>
            <person name="Li C.Y."/>
            <person name="Wang Z.W."/>
            <person name="Zhao X."/>
            <person name="Zhong W.Y."/>
            <person name="Ma X.K."/>
            <person name="Ma L."/>
            <person name="Huang J."/>
            <person name="Chen G.Z."/>
            <person name="Huang M.Z."/>
            <person name="Huang L."/>
            <person name="Peng D.H."/>
            <person name="Luo Y.B."/>
            <person name="Zou S.Q."/>
            <person name="Chen S.P."/>
            <person name="Lan S."/>
            <person name="Tsai W.C."/>
            <person name="Van de Peer Y."/>
            <person name="Liu Z.J."/>
        </authorList>
    </citation>
    <scope>NUCLEOTIDE SEQUENCE [LARGE SCALE GENOMIC DNA]</scope>
    <source>
        <strain evidence="2">Lor287</strain>
    </source>
</reference>
<organism evidence="2 3">
    <name type="scientific">Platanthera zijinensis</name>
    <dbReference type="NCBI Taxonomy" id="2320716"/>
    <lineage>
        <taxon>Eukaryota</taxon>
        <taxon>Viridiplantae</taxon>
        <taxon>Streptophyta</taxon>
        <taxon>Embryophyta</taxon>
        <taxon>Tracheophyta</taxon>
        <taxon>Spermatophyta</taxon>
        <taxon>Magnoliopsida</taxon>
        <taxon>Liliopsida</taxon>
        <taxon>Asparagales</taxon>
        <taxon>Orchidaceae</taxon>
        <taxon>Orchidoideae</taxon>
        <taxon>Orchideae</taxon>
        <taxon>Orchidinae</taxon>
        <taxon>Platanthera</taxon>
    </lineage>
</organism>
<dbReference type="EMBL" id="JBBWWQ010000016">
    <property type="protein sequence ID" value="KAK8926419.1"/>
    <property type="molecule type" value="Genomic_DNA"/>
</dbReference>
<name>A0AAP0B3U4_9ASPA</name>
<gene>
    <name evidence="2" type="primary">CALS10</name>
    <name evidence="2" type="ORF">KSP39_PZI018137</name>
</gene>
<accession>A0AAP0B3U4</accession>
<keyword evidence="3" id="KW-1185">Reference proteome</keyword>
<evidence type="ECO:0000313" key="3">
    <source>
        <dbReference type="Proteomes" id="UP001418222"/>
    </source>
</evidence>